<gene>
    <name evidence="1" type="ORF">SAMN05421823_108227</name>
</gene>
<sequence>MLAKIKNNKKIKEILLNIFKINLVYLPLS</sequence>
<evidence type="ECO:0000313" key="1">
    <source>
        <dbReference type="EMBL" id="SDL83291.1"/>
    </source>
</evidence>
<protein>
    <submittedName>
        <fullName evidence="1">Uncharacterized protein</fullName>
    </submittedName>
</protein>
<dbReference type="AlphaFoldDB" id="A0A1G9NAG0"/>
<dbReference type="EMBL" id="FNFO01000008">
    <property type="protein sequence ID" value="SDL83291.1"/>
    <property type="molecule type" value="Genomic_DNA"/>
</dbReference>
<accession>A0A1G9NAG0</accession>
<evidence type="ECO:0000313" key="2">
    <source>
        <dbReference type="Proteomes" id="UP000198510"/>
    </source>
</evidence>
<reference evidence="1 2" key="1">
    <citation type="submission" date="2016-10" db="EMBL/GenBank/DDBJ databases">
        <authorList>
            <person name="de Groot N.N."/>
        </authorList>
    </citation>
    <scope>NUCLEOTIDE SEQUENCE [LARGE SCALE GENOMIC DNA]</scope>
    <source>
        <strain evidence="1 2">DSM 25186</strain>
    </source>
</reference>
<organism evidence="1 2">
    <name type="scientific">Catalinimonas alkaloidigena</name>
    <dbReference type="NCBI Taxonomy" id="1075417"/>
    <lineage>
        <taxon>Bacteria</taxon>
        <taxon>Pseudomonadati</taxon>
        <taxon>Bacteroidota</taxon>
        <taxon>Cytophagia</taxon>
        <taxon>Cytophagales</taxon>
        <taxon>Catalimonadaceae</taxon>
        <taxon>Catalinimonas</taxon>
    </lineage>
</organism>
<keyword evidence="2" id="KW-1185">Reference proteome</keyword>
<proteinExistence type="predicted"/>
<name>A0A1G9NAG0_9BACT</name>
<dbReference type="Proteomes" id="UP000198510">
    <property type="component" value="Unassembled WGS sequence"/>
</dbReference>